<dbReference type="EMBL" id="CM042021">
    <property type="protein sequence ID" value="KAI3818386.1"/>
    <property type="molecule type" value="Genomic_DNA"/>
</dbReference>
<sequence length="479" mass="53937">MLLLTHSLPELQSIIRDLKSRYGPLVALSIGSHSSVFVGSHSLTHQVLIQKGTTFSDRPEIYPLRAISTASYGPTWRAFRHNLASNFLRPSNVKSYSWARKYVLGVMIAHIQEQQEAVGTIKVIDHIYLAMLHLSVLMCFGVKLQDSGINDIASVHGGVLSYLGSSFFKIFIVSPTLAKILFRNKWKKFDELRSKQYQLLVPLMNTRTKAHNLSYIDTLVKLQLPEDSKLTQTEMVSMCSEFLVGGTEATSNALQWIMANLVKHPCIQSKLYDEIVAVVGPPPPPSPPGVDHVGNSWSPRQVFRERDHELELVITEENLQKIPYLKAVILEGLRRHPPGHIVLPHRVTEEVELQGYKIPKGATINFMVAEMGWDPEVWDDPMEFKPERFLMNDGSGVGFDVGGSKGIKMMPFGAGRRICPGADLALLHLEYFVANLIWYFHWTVPDGYTVDLTEQVKFTVVMKNPLKTKIFSRTKTTTA</sequence>
<dbReference type="Proteomes" id="UP001056120">
    <property type="component" value="Linkage Group LG04"/>
</dbReference>
<protein>
    <submittedName>
        <fullName evidence="1">Uncharacterized protein</fullName>
    </submittedName>
</protein>
<evidence type="ECO:0000313" key="1">
    <source>
        <dbReference type="EMBL" id="KAI3818386.1"/>
    </source>
</evidence>
<keyword evidence="2" id="KW-1185">Reference proteome</keyword>
<accession>A0ACB9JFD5</accession>
<reference evidence="2" key="1">
    <citation type="journal article" date="2022" name="Mol. Ecol. Resour.">
        <title>The genomes of chicory, endive, great burdock and yacon provide insights into Asteraceae palaeo-polyploidization history and plant inulin production.</title>
        <authorList>
            <person name="Fan W."/>
            <person name="Wang S."/>
            <person name="Wang H."/>
            <person name="Wang A."/>
            <person name="Jiang F."/>
            <person name="Liu H."/>
            <person name="Zhao H."/>
            <person name="Xu D."/>
            <person name="Zhang Y."/>
        </authorList>
    </citation>
    <scope>NUCLEOTIDE SEQUENCE [LARGE SCALE GENOMIC DNA]</scope>
    <source>
        <strain evidence="2">cv. Yunnan</strain>
    </source>
</reference>
<organism evidence="1 2">
    <name type="scientific">Smallanthus sonchifolius</name>
    <dbReference type="NCBI Taxonomy" id="185202"/>
    <lineage>
        <taxon>Eukaryota</taxon>
        <taxon>Viridiplantae</taxon>
        <taxon>Streptophyta</taxon>
        <taxon>Embryophyta</taxon>
        <taxon>Tracheophyta</taxon>
        <taxon>Spermatophyta</taxon>
        <taxon>Magnoliopsida</taxon>
        <taxon>eudicotyledons</taxon>
        <taxon>Gunneridae</taxon>
        <taxon>Pentapetalae</taxon>
        <taxon>asterids</taxon>
        <taxon>campanulids</taxon>
        <taxon>Asterales</taxon>
        <taxon>Asteraceae</taxon>
        <taxon>Asteroideae</taxon>
        <taxon>Heliantheae alliance</taxon>
        <taxon>Millerieae</taxon>
        <taxon>Smallanthus</taxon>
    </lineage>
</organism>
<name>A0ACB9JFD5_9ASTR</name>
<evidence type="ECO:0000313" key="2">
    <source>
        <dbReference type="Proteomes" id="UP001056120"/>
    </source>
</evidence>
<comment type="caution">
    <text evidence="1">The sequence shown here is derived from an EMBL/GenBank/DDBJ whole genome shotgun (WGS) entry which is preliminary data.</text>
</comment>
<gene>
    <name evidence="1" type="ORF">L1987_12192</name>
</gene>
<reference evidence="1 2" key="2">
    <citation type="journal article" date="2022" name="Mol. Ecol. Resour.">
        <title>The genomes of chicory, endive, great burdock and yacon provide insights into Asteraceae paleo-polyploidization history and plant inulin production.</title>
        <authorList>
            <person name="Fan W."/>
            <person name="Wang S."/>
            <person name="Wang H."/>
            <person name="Wang A."/>
            <person name="Jiang F."/>
            <person name="Liu H."/>
            <person name="Zhao H."/>
            <person name="Xu D."/>
            <person name="Zhang Y."/>
        </authorList>
    </citation>
    <scope>NUCLEOTIDE SEQUENCE [LARGE SCALE GENOMIC DNA]</scope>
    <source>
        <strain evidence="2">cv. Yunnan</strain>
        <tissue evidence="1">Leaves</tissue>
    </source>
</reference>
<proteinExistence type="predicted"/>